<dbReference type="Proteomes" id="UP000566711">
    <property type="component" value="Unassembled WGS sequence"/>
</dbReference>
<comment type="caution">
    <text evidence="2">The sequence shown here is derived from an EMBL/GenBank/DDBJ whole genome shotgun (WGS) entry which is preliminary data.</text>
</comment>
<sequence length="200" mass="19972">MKISTLRATAALALALVLAGCGGKAMFDVSGVISTAGPLTNSGLVLANGTDTLSVPAGATTFTFARQVAYGDNYNVVQQTPPDHMNCQVFNGSGSAGHTSSILVTVQCTQNSYLLSGSVVGLKSTGTGLVLINGGGASAGPVTPGTDPSVSIGFQMGNVFDGNAYGVTVLTQPVGQTCTVTNGTGVMHDKPISNVLVTCI</sequence>
<dbReference type="AlphaFoldDB" id="A0A7W2EJS9"/>
<evidence type="ECO:0000256" key="1">
    <source>
        <dbReference type="SAM" id="SignalP"/>
    </source>
</evidence>
<keyword evidence="1" id="KW-0732">Signal</keyword>
<reference evidence="2 3" key="1">
    <citation type="submission" date="2020-07" db="EMBL/GenBank/DDBJ databases">
        <title>Novel species isolated from subtropical streams in China.</title>
        <authorList>
            <person name="Lu H."/>
        </authorList>
    </citation>
    <scope>NUCLEOTIDE SEQUENCE [LARGE SCALE GENOMIC DNA]</scope>
    <source>
        <strain evidence="2 3">FT3S</strain>
    </source>
</reference>
<protein>
    <recommendedName>
        <fullName evidence="4">Lipoprotein</fullName>
    </recommendedName>
</protein>
<organism evidence="2 3">
    <name type="scientific">Rugamonas fusca</name>
    <dbReference type="NCBI Taxonomy" id="2758568"/>
    <lineage>
        <taxon>Bacteria</taxon>
        <taxon>Pseudomonadati</taxon>
        <taxon>Pseudomonadota</taxon>
        <taxon>Betaproteobacteria</taxon>
        <taxon>Burkholderiales</taxon>
        <taxon>Oxalobacteraceae</taxon>
        <taxon>Telluria group</taxon>
        <taxon>Rugamonas</taxon>
    </lineage>
</organism>
<dbReference type="EMBL" id="JACEZS010000015">
    <property type="protein sequence ID" value="MBA5607198.1"/>
    <property type="molecule type" value="Genomic_DNA"/>
</dbReference>
<gene>
    <name evidence="2" type="ORF">H3H36_17720</name>
</gene>
<name>A0A7W2EJS9_9BURK</name>
<dbReference type="RefSeq" id="WP_182219422.1">
    <property type="nucleotide sequence ID" value="NZ_JACEZS010000015.1"/>
</dbReference>
<dbReference type="PROSITE" id="PS51257">
    <property type="entry name" value="PROKAR_LIPOPROTEIN"/>
    <property type="match status" value="1"/>
</dbReference>
<feature type="signal peptide" evidence="1">
    <location>
        <begin position="1"/>
        <end position="19"/>
    </location>
</feature>
<proteinExistence type="predicted"/>
<accession>A0A7W2EJS9</accession>
<feature type="chain" id="PRO_5030768877" description="Lipoprotein" evidence="1">
    <location>
        <begin position="20"/>
        <end position="200"/>
    </location>
</feature>
<evidence type="ECO:0000313" key="3">
    <source>
        <dbReference type="Proteomes" id="UP000566711"/>
    </source>
</evidence>
<evidence type="ECO:0008006" key="4">
    <source>
        <dbReference type="Google" id="ProtNLM"/>
    </source>
</evidence>
<keyword evidence="3" id="KW-1185">Reference proteome</keyword>
<evidence type="ECO:0000313" key="2">
    <source>
        <dbReference type="EMBL" id="MBA5607198.1"/>
    </source>
</evidence>